<dbReference type="OrthoDB" id="3433007at2759"/>
<reference evidence="1" key="1">
    <citation type="journal article" date="2020" name="Stud. Mycol.">
        <title>101 Dothideomycetes genomes: a test case for predicting lifestyles and emergence of pathogens.</title>
        <authorList>
            <person name="Haridas S."/>
            <person name="Albert R."/>
            <person name="Binder M."/>
            <person name="Bloem J."/>
            <person name="Labutti K."/>
            <person name="Salamov A."/>
            <person name="Andreopoulos B."/>
            <person name="Baker S."/>
            <person name="Barry K."/>
            <person name="Bills G."/>
            <person name="Bluhm B."/>
            <person name="Cannon C."/>
            <person name="Castanera R."/>
            <person name="Culley D."/>
            <person name="Daum C."/>
            <person name="Ezra D."/>
            <person name="Gonzalez J."/>
            <person name="Henrissat B."/>
            <person name="Kuo A."/>
            <person name="Liang C."/>
            <person name="Lipzen A."/>
            <person name="Lutzoni F."/>
            <person name="Magnuson J."/>
            <person name="Mondo S."/>
            <person name="Nolan M."/>
            <person name="Ohm R."/>
            <person name="Pangilinan J."/>
            <person name="Park H.-J."/>
            <person name="Ramirez L."/>
            <person name="Alfaro M."/>
            <person name="Sun H."/>
            <person name="Tritt A."/>
            <person name="Yoshinaga Y."/>
            <person name="Zwiers L.-H."/>
            <person name="Turgeon B."/>
            <person name="Goodwin S."/>
            <person name="Spatafora J."/>
            <person name="Crous P."/>
            <person name="Grigoriev I."/>
        </authorList>
    </citation>
    <scope>NUCLEOTIDE SEQUENCE</scope>
    <source>
        <strain evidence="1">CBS 125425</strain>
    </source>
</reference>
<proteinExistence type="predicted"/>
<organism evidence="1 2">
    <name type="scientific">Polyplosphaeria fusca</name>
    <dbReference type="NCBI Taxonomy" id="682080"/>
    <lineage>
        <taxon>Eukaryota</taxon>
        <taxon>Fungi</taxon>
        <taxon>Dikarya</taxon>
        <taxon>Ascomycota</taxon>
        <taxon>Pezizomycotina</taxon>
        <taxon>Dothideomycetes</taxon>
        <taxon>Pleosporomycetidae</taxon>
        <taxon>Pleosporales</taxon>
        <taxon>Tetraplosphaeriaceae</taxon>
        <taxon>Polyplosphaeria</taxon>
    </lineage>
</organism>
<dbReference type="InterPro" id="IPR036047">
    <property type="entry name" value="F-box-like_dom_sf"/>
</dbReference>
<dbReference type="AlphaFoldDB" id="A0A9P4R8D5"/>
<evidence type="ECO:0000313" key="1">
    <source>
        <dbReference type="EMBL" id="KAF2738336.1"/>
    </source>
</evidence>
<dbReference type="EMBL" id="ML996110">
    <property type="protein sequence ID" value="KAF2738336.1"/>
    <property type="molecule type" value="Genomic_DNA"/>
</dbReference>
<keyword evidence="2" id="KW-1185">Reference proteome</keyword>
<dbReference type="Proteomes" id="UP000799444">
    <property type="component" value="Unassembled WGS sequence"/>
</dbReference>
<evidence type="ECO:0008006" key="3">
    <source>
        <dbReference type="Google" id="ProtNLM"/>
    </source>
</evidence>
<comment type="caution">
    <text evidence="1">The sequence shown here is derived from an EMBL/GenBank/DDBJ whole genome shotgun (WGS) entry which is preliminary data.</text>
</comment>
<sequence length="301" mass="33437">MTTTLSTMPTELVLEVQSLLPYASRMALRFTCRALYTKTHDPNLSSNYDISDLFNIETWPRYDRAAQRPHGQRQATAGKDFFACAGCLRIRSAKHFSNAMMKGIRAKRSANDNKQGRICIDCGVQKGVYTKGHSFMFGGANIPGVTGSGGRPILWRDNRSLELTKSNRISSCCDINTEGPYIELTWQAQVSVVIYPSPMVGPPFTALLYSTDSYIRTMRGLSKMKIATKRTAPFSQRLTLFIFSTSATNLVRIDTDLALPLYQSNETGKKDCIDHTPHARPEQHSHSSTAHILFGGSLDAV</sequence>
<dbReference type="SUPFAM" id="SSF81383">
    <property type="entry name" value="F-box domain"/>
    <property type="match status" value="1"/>
</dbReference>
<name>A0A9P4R8D5_9PLEO</name>
<gene>
    <name evidence="1" type="ORF">EJ04DRAFT_520548</name>
</gene>
<protein>
    <recommendedName>
        <fullName evidence="3">F-box domain-containing protein</fullName>
    </recommendedName>
</protein>
<accession>A0A9P4R8D5</accession>
<evidence type="ECO:0000313" key="2">
    <source>
        <dbReference type="Proteomes" id="UP000799444"/>
    </source>
</evidence>